<protein>
    <submittedName>
        <fullName evidence="2">Uncharacterized protein</fullName>
    </submittedName>
</protein>
<keyword evidence="1" id="KW-0812">Transmembrane</keyword>
<keyword evidence="1" id="KW-1133">Transmembrane helix</keyword>
<dbReference type="EMBL" id="LAZR01031567">
    <property type="protein sequence ID" value="KKL53377.1"/>
    <property type="molecule type" value="Genomic_DNA"/>
</dbReference>
<reference evidence="2" key="1">
    <citation type="journal article" date="2015" name="Nature">
        <title>Complex archaea that bridge the gap between prokaryotes and eukaryotes.</title>
        <authorList>
            <person name="Spang A."/>
            <person name="Saw J.H."/>
            <person name="Jorgensen S.L."/>
            <person name="Zaremba-Niedzwiedzka K."/>
            <person name="Martijn J."/>
            <person name="Lind A.E."/>
            <person name="van Eijk R."/>
            <person name="Schleper C."/>
            <person name="Guy L."/>
            <person name="Ettema T.J."/>
        </authorList>
    </citation>
    <scope>NUCLEOTIDE SEQUENCE</scope>
</reference>
<dbReference type="PROSITE" id="PS51257">
    <property type="entry name" value="PROKAR_LIPOPROTEIN"/>
    <property type="match status" value="1"/>
</dbReference>
<gene>
    <name evidence="2" type="ORF">LCGC14_2276070</name>
</gene>
<evidence type="ECO:0000256" key="1">
    <source>
        <dbReference type="SAM" id="Phobius"/>
    </source>
</evidence>
<accession>A0A0F9FQS0</accession>
<name>A0A0F9FQS0_9ZZZZ</name>
<keyword evidence="1" id="KW-0472">Membrane</keyword>
<organism evidence="2">
    <name type="scientific">marine sediment metagenome</name>
    <dbReference type="NCBI Taxonomy" id="412755"/>
    <lineage>
        <taxon>unclassified sequences</taxon>
        <taxon>metagenomes</taxon>
        <taxon>ecological metagenomes</taxon>
    </lineage>
</organism>
<evidence type="ECO:0000313" key="2">
    <source>
        <dbReference type="EMBL" id="KKL53377.1"/>
    </source>
</evidence>
<sequence length="161" mass="18451">MKRIRRAISEGFEFIFAVVFVIFVSCTGCVSTGRPEVVGGMNLEQQMEAYIDDYLDQVLDKCIQLHGMAGSGESPVDCAFQGDLSAMHLSLPSIAYHNDHFEQIMLLEHHWCASAQTKTGKPARWVRHFRREKRIVSRPCYTGAELRRLLRYGEEREARQN</sequence>
<proteinExistence type="predicted"/>
<comment type="caution">
    <text evidence="2">The sequence shown here is derived from an EMBL/GenBank/DDBJ whole genome shotgun (WGS) entry which is preliminary data.</text>
</comment>
<feature type="transmembrane region" description="Helical" evidence="1">
    <location>
        <begin position="12"/>
        <end position="33"/>
    </location>
</feature>
<dbReference type="AlphaFoldDB" id="A0A0F9FQS0"/>